<sequence length="188" mass="21177">MVLSFGWKNVIVIFEDTDNGRDMATFMTNFFQEKSIAITYMSPVSTSARNEVLLEELQKLSYLQTKVYIMHASHSIASHIFQNAKYLGMMDAGYKWIVTSKTMNLLNFTDDEVIESMQGVVGFKTYITLRSKKDINVYAISAYDGVSALAMAIEKMQSVLKLNTKDLATNGSAQWGYNTSESDVKNLI</sequence>
<organism evidence="1 2">
    <name type="scientific">Smallanthus sonchifolius</name>
    <dbReference type="NCBI Taxonomy" id="185202"/>
    <lineage>
        <taxon>Eukaryota</taxon>
        <taxon>Viridiplantae</taxon>
        <taxon>Streptophyta</taxon>
        <taxon>Embryophyta</taxon>
        <taxon>Tracheophyta</taxon>
        <taxon>Spermatophyta</taxon>
        <taxon>Magnoliopsida</taxon>
        <taxon>eudicotyledons</taxon>
        <taxon>Gunneridae</taxon>
        <taxon>Pentapetalae</taxon>
        <taxon>asterids</taxon>
        <taxon>campanulids</taxon>
        <taxon>Asterales</taxon>
        <taxon>Asteraceae</taxon>
        <taxon>Asteroideae</taxon>
        <taxon>Heliantheae alliance</taxon>
        <taxon>Millerieae</taxon>
        <taxon>Smallanthus</taxon>
    </lineage>
</organism>
<accession>A0ACB9CEY7</accession>
<reference evidence="1 2" key="2">
    <citation type="journal article" date="2022" name="Mol. Ecol. Resour.">
        <title>The genomes of chicory, endive, great burdock and yacon provide insights into Asteraceae paleo-polyploidization history and plant inulin production.</title>
        <authorList>
            <person name="Fan W."/>
            <person name="Wang S."/>
            <person name="Wang H."/>
            <person name="Wang A."/>
            <person name="Jiang F."/>
            <person name="Liu H."/>
            <person name="Zhao H."/>
            <person name="Xu D."/>
            <person name="Zhang Y."/>
        </authorList>
    </citation>
    <scope>NUCLEOTIDE SEQUENCE [LARGE SCALE GENOMIC DNA]</scope>
    <source>
        <strain evidence="2">cv. Yunnan</strain>
        <tissue evidence="1">Leaves</tissue>
    </source>
</reference>
<name>A0ACB9CEY7_9ASTR</name>
<keyword evidence="2" id="KW-1185">Reference proteome</keyword>
<comment type="caution">
    <text evidence="1">The sequence shown here is derived from an EMBL/GenBank/DDBJ whole genome shotgun (WGS) entry which is preliminary data.</text>
</comment>
<evidence type="ECO:0000313" key="1">
    <source>
        <dbReference type="EMBL" id="KAI3732810.1"/>
    </source>
</evidence>
<evidence type="ECO:0000313" key="2">
    <source>
        <dbReference type="Proteomes" id="UP001056120"/>
    </source>
</evidence>
<proteinExistence type="predicted"/>
<dbReference type="EMBL" id="CM042038">
    <property type="protein sequence ID" value="KAI3732810.1"/>
    <property type="molecule type" value="Genomic_DNA"/>
</dbReference>
<protein>
    <submittedName>
        <fullName evidence="1">Uncharacterized protein</fullName>
    </submittedName>
</protein>
<dbReference type="Proteomes" id="UP001056120">
    <property type="component" value="Linkage Group LG21"/>
</dbReference>
<gene>
    <name evidence="1" type="ORF">L1987_64019</name>
</gene>
<reference evidence="2" key="1">
    <citation type="journal article" date="2022" name="Mol. Ecol. Resour.">
        <title>The genomes of chicory, endive, great burdock and yacon provide insights into Asteraceae palaeo-polyploidization history and plant inulin production.</title>
        <authorList>
            <person name="Fan W."/>
            <person name="Wang S."/>
            <person name="Wang H."/>
            <person name="Wang A."/>
            <person name="Jiang F."/>
            <person name="Liu H."/>
            <person name="Zhao H."/>
            <person name="Xu D."/>
            <person name="Zhang Y."/>
        </authorList>
    </citation>
    <scope>NUCLEOTIDE SEQUENCE [LARGE SCALE GENOMIC DNA]</scope>
    <source>
        <strain evidence="2">cv. Yunnan</strain>
    </source>
</reference>